<dbReference type="PROSITE" id="PS50879">
    <property type="entry name" value="RNASE_H_1"/>
    <property type="match status" value="1"/>
</dbReference>
<dbReference type="AlphaFoldDB" id="A0A4S2N0P7"/>
<dbReference type="EC" id="3.1.26.4" evidence="3"/>
<evidence type="ECO:0000256" key="1">
    <source>
        <dbReference type="ARBA" id="ARBA00000077"/>
    </source>
</evidence>
<comment type="similarity">
    <text evidence="2">Belongs to the RNase H family.</text>
</comment>
<dbReference type="STRING" id="341454.A0A4S2N0P7"/>
<dbReference type="InterPro" id="IPR012337">
    <property type="entry name" value="RNaseH-like_sf"/>
</dbReference>
<dbReference type="Pfam" id="PF00075">
    <property type="entry name" value="RNase_H"/>
    <property type="match status" value="1"/>
</dbReference>
<name>A0A4S2N0P7_9PEZI</name>
<evidence type="ECO:0000256" key="8">
    <source>
        <dbReference type="SAM" id="MobiDB-lite"/>
    </source>
</evidence>
<reference evidence="10 11" key="1">
    <citation type="submission" date="2019-04" db="EMBL/GenBank/DDBJ databases">
        <title>Comparative genomics and transcriptomics to analyze fruiting body development in filamentous ascomycetes.</title>
        <authorList>
            <consortium name="DOE Joint Genome Institute"/>
            <person name="Lutkenhaus R."/>
            <person name="Traeger S."/>
            <person name="Breuer J."/>
            <person name="Kuo A."/>
            <person name="Lipzen A."/>
            <person name="Pangilinan J."/>
            <person name="Dilworth D."/>
            <person name="Sandor L."/>
            <person name="Poggeler S."/>
            <person name="Barry K."/>
            <person name="Grigoriev I.V."/>
            <person name="Nowrousian M."/>
        </authorList>
    </citation>
    <scope>NUCLEOTIDE SEQUENCE [LARGE SCALE GENOMIC DNA]</scope>
    <source>
        <strain evidence="10 11">CBS 389.68</strain>
    </source>
</reference>
<organism evidence="10 11">
    <name type="scientific">Ascodesmis nigricans</name>
    <dbReference type="NCBI Taxonomy" id="341454"/>
    <lineage>
        <taxon>Eukaryota</taxon>
        <taxon>Fungi</taxon>
        <taxon>Dikarya</taxon>
        <taxon>Ascomycota</taxon>
        <taxon>Pezizomycotina</taxon>
        <taxon>Pezizomycetes</taxon>
        <taxon>Pezizales</taxon>
        <taxon>Ascodesmidaceae</taxon>
        <taxon>Ascodesmis</taxon>
    </lineage>
</organism>
<evidence type="ECO:0000256" key="6">
    <source>
        <dbReference type="ARBA" id="ARBA00022759"/>
    </source>
</evidence>
<evidence type="ECO:0000313" key="10">
    <source>
        <dbReference type="EMBL" id="TGZ82516.1"/>
    </source>
</evidence>
<feature type="compositionally biased region" description="Polar residues" evidence="8">
    <location>
        <begin position="202"/>
        <end position="219"/>
    </location>
</feature>
<dbReference type="Proteomes" id="UP000298138">
    <property type="component" value="Unassembled WGS sequence"/>
</dbReference>
<keyword evidence="6" id="KW-0255">Endonuclease</keyword>
<accession>A0A4S2N0P7</accession>
<dbReference type="GO" id="GO:0004523">
    <property type="term" value="F:RNA-DNA hybrid ribonuclease activity"/>
    <property type="evidence" value="ECO:0007669"/>
    <property type="project" value="UniProtKB-EC"/>
</dbReference>
<sequence>MENYGDTIVQAHKTLKTLYSRHQTIVGTTWHSIPEDIRSAIIDELHTVSEQAFWRAMDTPGRQYAYKGNLSDIAAEFTPAWCKEDPAQILNVLSFRIQGDPLSQFPFDAEFVRAGLEDGVLPNNEPKPMSFRQFLDLDEYGISMDVTSSAPPELLLEVLRKGKGLIQREHAGWLILCRQHITYIFLTAFIEANHEIHTLSARVQENNPRGNKSSPTLMSQPIPRPPNRRFLPEYIPPSKHTEPVKATRFIPYPPHATPFDLFEVQYNTPSTFDPAEVRFFRKCNPTKMLMFVDGACPDNQTQSISRGGSGVVYTCLSKGSPLKSPLPDDGNPHTSNRAELRAVILGLKLKDWAYEGVRTIILACDSEYVVKGMTEWMAGWVRRGWRTSAGKVVKNKDLWEELVSAVTDLKEEHTDVQFWQIPRALNEADQFAKEAALSSS</sequence>
<keyword evidence="5" id="KW-0479">Metal-binding</keyword>
<evidence type="ECO:0000256" key="3">
    <source>
        <dbReference type="ARBA" id="ARBA00012180"/>
    </source>
</evidence>
<evidence type="ECO:0000313" key="11">
    <source>
        <dbReference type="Proteomes" id="UP000298138"/>
    </source>
</evidence>
<protein>
    <recommendedName>
        <fullName evidence="3">ribonuclease H</fullName>
        <ecNumber evidence="3">3.1.26.4</ecNumber>
    </recommendedName>
</protein>
<comment type="catalytic activity">
    <reaction evidence="1">
        <text>Endonucleolytic cleavage to 5'-phosphomonoester.</text>
        <dbReference type="EC" id="3.1.26.4"/>
    </reaction>
</comment>
<dbReference type="PANTHER" id="PTHR10642">
    <property type="entry name" value="RIBONUCLEASE H1"/>
    <property type="match status" value="1"/>
</dbReference>
<dbReference type="GO" id="GO:0003676">
    <property type="term" value="F:nucleic acid binding"/>
    <property type="evidence" value="ECO:0007669"/>
    <property type="project" value="InterPro"/>
</dbReference>
<dbReference type="EMBL" id="ML220115">
    <property type="protein sequence ID" value="TGZ82516.1"/>
    <property type="molecule type" value="Genomic_DNA"/>
</dbReference>
<dbReference type="Gene3D" id="3.30.420.10">
    <property type="entry name" value="Ribonuclease H-like superfamily/Ribonuclease H"/>
    <property type="match status" value="1"/>
</dbReference>
<dbReference type="InterPro" id="IPR036397">
    <property type="entry name" value="RNaseH_sf"/>
</dbReference>
<dbReference type="OrthoDB" id="407198at2759"/>
<dbReference type="GO" id="GO:0046872">
    <property type="term" value="F:metal ion binding"/>
    <property type="evidence" value="ECO:0007669"/>
    <property type="project" value="UniProtKB-KW"/>
</dbReference>
<feature type="domain" description="RNase H type-1" evidence="9">
    <location>
        <begin position="284"/>
        <end position="437"/>
    </location>
</feature>
<gene>
    <name evidence="10" type="ORF">EX30DRAFT_363056</name>
</gene>
<evidence type="ECO:0000256" key="2">
    <source>
        <dbReference type="ARBA" id="ARBA00005300"/>
    </source>
</evidence>
<dbReference type="SUPFAM" id="SSF53098">
    <property type="entry name" value="Ribonuclease H-like"/>
    <property type="match status" value="1"/>
</dbReference>
<dbReference type="InterPro" id="IPR002156">
    <property type="entry name" value="RNaseH_domain"/>
</dbReference>
<feature type="region of interest" description="Disordered" evidence="8">
    <location>
        <begin position="202"/>
        <end position="226"/>
    </location>
</feature>
<proteinExistence type="inferred from homology"/>
<evidence type="ECO:0000256" key="5">
    <source>
        <dbReference type="ARBA" id="ARBA00022723"/>
    </source>
</evidence>
<dbReference type="CDD" id="cd13934">
    <property type="entry name" value="RNase_H_Dikarya_like"/>
    <property type="match status" value="1"/>
</dbReference>
<keyword evidence="4" id="KW-0540">Nuclease</keyword>
<dbReference type="PANTHER" id="PTHR10642:SF26">
    <property type="entry name" value="RIBONUCLEASE H1"/>
    <property type="match status" value="1"/>
</dbReference>
<evidence type="ECO:0000256" key="7">
    <source>
        <dbReference type="ARBA" id="ARBA00022801"/>
    </source>
</evidence>
<dbReference type="GO" id="GO:0043137">
    <property type="term" value="P:DNA replication, removal of RNA primer"/>
    <property type="evidence" value="ECO:0007669"/>
    <property type="project" value="TreeGrafter"/>
</dbReference>
<evidence type="ECO:0000256" key="4">
    <source>
        <dbReference type="ARBA" id="ARBA00022722"/>
    </source>
</evidence>
<evidence type="ECO:0000259" key="9">
    <source>
        <dbReference type="PROSITE" id="PS50879"/>
    </source>
</evidence>
<dbReference type="InterPro" id="IPR050092">
    <property type="entry name" value="RNase_H"/>
</dbReference>
<dbReference type="InParanoid" id="A0A4S2N0P7"/>
<keyword evidence="7" id="KW-0378">Hydrolase</keyword>
<keyword evidence="11" id="KW-1185">Reference proteome</keyword>